<protein>
    <submittedName>
        <fullName evidence="1">Uncharacterized protein</fullName>
    </submittedName>
</protein>
<dbReference type="AlphaFoldDB" id="A4X6G7"/>
<evidence type="ECO:0000313" key="1">
    <source>
        <dbReference type="EMBL" id="ABP54467.1"/>
    </source>
</evidence>
<name>A4X6G7_SALTO</name>
<keyword evidence="2" id="KW-1185">Reference proteome</keyword>
<reference evidence="2" key="1">
    <citation type="journal article" date="2007" name="Proc. Natl. Acad. Sci. U.S.A.">
        <title>Genome sequencing reveals complex secondary metabolome in the marine actinomycete Salinispora tropica.</title>
        <authorList>
            <person name="Udwary D.W."/>
            <person name="Zeigler L."/>
            <person name="Asolkar R.N."/>
            <person name="Singan V."/>
            <person name="Lapidus A."/>
            <person name="Fenical W."/>
            <person name="Jensen P.R."/>
            <person name="Moore B.S."/>
        </authorList>
    </citation>
    <scope>NUCLEOTIDE SEQUENCE [LARGE SCALE GENOMIC DNA]</scope>
    <source>
        <strain evidence="2">ATCC BAA-916 / DSM 44818 / CNB-440</strain>
    </source>
</reference>
<evidence type="ECO:0000313" key="2">
    <source>
        <dbReference type="Proteomes" id="UP000000235"/>
    </source>
</evidence>
<dbReference type="HOGENOM" id="CLU_3205122_0_0_11"/>
<sequence>MSWQATKTWKASTDPDFTVKMRRVLDLYDHRPADGVSPVWTRSGR</sequence>
<proteinExistence type="predicted"/>
<dbReference type="Proteomes" id="UP000000235">
    <property type="component" value="Chromosome"/>
</dbReference>
<organism evidence="1 2">
    <name type="scientific">Salinispora tropica (strain ATCC BAA-916 / DSM 44818 / JCM 13857 / NBRC 105044 / CNB-440)</name>
    <dbReference type="NCBI Taxonomy" id="369723"/>
    <lineage>
        <taxon>Bacteria</taxon>
        <taxon>Bacillati</taxon>
        <taxon>Actinomycetota</taxon>
        <taxon>Actinomycetes</taxon>
        <taxon>Micromonosporales</taxon>
        <taxon>Micromonosporaceae</taxon>
        <taxon>Salinispora</taxon>
    </lineage>
</organism>
<accession>A4X6G7</accession>
<dbReference type="EMBL" id="CP000667">
    <property type="protein sequence ID" value="ABP54467.1"/>
    <property type="molecule type" value="Genomic_DNA"/>
</dbReference>
<gene>
    <name evidence="1" type="ordered locus">Strop_2013</name>
</gene>
<dbReference type="KEGG" id="stp:Strop_2013"/>